<dbReference type="GO" id="GO:0015020">
    <property type="term" value="F:glucuronosyltransferase activity"/>
    <property type="evidence" value="ECO:0007669"/>
    <property type="project" value="TreeGrafter"/>
</dbReference>
<protein>
    <recommendedName>
        <fullName evidence="9">Glycosyltransferase family 49 protein</fullName>
    </recommendedName>
</protein>
<dbReference type="GO" id="GO:0042285">
    <property type="term" value="F:xylosyltransferase activity"/>
    <property type="evidence" value="ECO:0007669"/>
    <property type="project" value="TreeGrafter"/>
</dbReference>
<dbReference type="EMBL" id="JACETU010000005">
    <property type="protein sequence ID" value="KAF7428149.1"/>
    <property type="molecule type" value="Genomic_DNA"/>
</dbReference>
<dbReference type="RefSeq" id="XP_036630521.1">
    <property type="nucleotide sequence ID" value="XM_036776901.1"/>
</dbReference>
<keyword evidence="5" id="KW-0472">Membrane</keyword>
<dbReference type="Proteomes" id="UP000623687">
    <property type="component" value="Unassembled WGS sequence"/>
</dbReference>
<dbReference type="Pfam" id="PF13896">
    <property type="entry name" value="Glyco_transf_49"/>
    <property type="match status" value="2"/>
</dbReference>
<evidence type="ECO:0000256" key="4">
    <source>
        <dbReference type="ARBA" id="ARBA00022989"/>
    </source>
</evidence>
<evidence type="ECO:0000313" key="7">
    <source>
        <dbReference type="EMBL" id="KAF7428149.1"/>
    </source>
</evidence>
<evidence type="ECO:0000256" key="2">
    <source>
        <dbReference type="ARBA" id="ARBA00022692"/>
    </source>
</evidence>
<dbReference type="GeneID" id="59377187"/>
<sequence>MIGLPHRFIRVLQLSFTAYLCVAVVYATYHFAKLPWNDGIRSFPSTLRDSRWSSLKLPQSLDFMASYKSSSTVGELPTDSNINAGLLDDKFYWDTSKVALDLGMGHQGRVSMDEQLFLSKAFGVAMGPSRIIPFYYKATSEVDQEDITITTLITSNRFSVFARLVEHYQGPVSVTIHIKNETEHIRELLDSLHGLYTSSPSMSAHVDVHLVIDNFERQFNMWRNVARLFARTDYIMMLDVDFALCTDFRRAIRSSEQVVGKLKEGNAAFVIPAFEYTNASDGTDSSTFPRDKDSLLPLVDSKRIGMFHASWGPGHNSTDYPKYYTSKPGEVYKVTQYQSAYEPYVVFKKEGPPWCDERFIGYGANKASCLFEMYISGVSFYVLSDHFIIHQNHDYEETARKNERRYNRKIYADFKEEACLRYIRMYRSQGLLNTTLAYNVQTECPKIKNVARLFGQLGET</sequence>
<dbReference type="InterPro" id="IPR029044">
    <property type="entry name" value="Nucleotide-diphossugar_trans"/>
</dbReference>
<dbReference type="GO" id="GO:0016020">
    <property type="term" value="C:membrane"/>
    <property type="evidence" value="ECO:0007669"/>
    <property type="project" value="UniProtKB-SubCell"/>
</dbReference>
<dbReference type="Gene3D" id="3.90.550.10">
    <property type="entry name" value="Spore Coat Polysaccharide Biosynthesis Protein SpsA, Chain A"/>
    <property type="match status" value="1"/>
</dbReference>
<organism evidence="7 8">
    <name type="scientific">Pleurotus ostreatus</name>
    <name type="common">Oyster mushroom</name>
    <name type="synonym">White-rot fungus</name>
    <dbReference type="NCBI Taxonomy" id="5322"/>
    <lineage>
        <taxon>Eukaryota</taxon>
        <taxon>Fungi</taxon>
        <taxon>Dikarya</taxon>
        <taxon>Basidiomycota</taxon>
        <taxon>Agaricomycotina</taxon>
        <taxon>Agaricomycetes</taxon>
        <taxon>Agaricomycetidae</taxon>
        <taxon>Agaricales</taxon>
        <taxon>Pleurotineae</taxon>
        <taxon>Pleurotaceae</taxon>
        <taxon>Pleurotus</taxon>
    </lineage>
</organism>
<dbReference type="InterPro" id="IPR051292">
    <property type="entry name" value="Xyl/GlcA_transferase"/>
</dbReference>
<keyword evidence="4" id="KW-1133">Transmembrane helix</keyword>
<keyword evidence="3" id="KW-0735">Signal-anchor</keyword>
<evidence type="ECO:0000256" key="5">
    <source>
        <dbReference type="ARBA" id="ARBA00023136"/>
    </source>
</evidence>
<dbReference type="PANTHER" id="PTHR12270">
    <property type="entry name" value="GLYCOSYLTRANSFERASE-RELATED"/>
    <property type="match status" value="1"/>
</dbReference>
<evidence type="ECO:0008006" key="9">
    <source>
        <dbReference type="Google" id="ProtNLM"/>
    </source>
</evidence>
<dbReference type="AlphaFoldDB" id="A0A8H7DRM0"/>
<accession>A0A8H7DRM0</accession>
<keyword evidence="2" id="KW-0812">Transmembrane</keyword>
<comment type="caution">
    <text evidence="7">The sequence shown here is derived from an EMBL/GenBank/DDBJ whole genome shotgun (WGS) entry which is preliminary data.</text>
</comment>
<reference evidence="7" key="1">
    <citation type="submission" date="2019-07" db="EMBL/GenBank/DDBJ databases">
        <authorList>
            <person name="Palmer J.M."/>
        </authorList>
    </citation>
    <scope>NUCLEOTIDE SEQUENCE</scope>
    <source>
        <strain evidence="7">PC9</strain>
    </source>
</reference>
<comment type="subcellular location">
    <subcellularLocation>
        <location evidence="1">Membrane</location>
        <topology evidence="1">Single-pass type II membrane protein</topology>
    </subcellularLocation>
</comment>
<dbReference type="OrthoDB" id="411524at2759"/>
<proteinExistence type="predicted"/>
<evidence type="ECO:0000256" key="6">
    <source>
        <dbReference type="ARBA" id="ARBA00023180"/>
    </source>
</evidence>
<keyword evidence="6" id="KW-0325">Glycoprotein</keyword>
<keyword evidence="8" id="KW-1185">Reference proteome</keyword>
<dbReference type="GO" id="GO:0035269">
    <property type="term" value="P:protein O-linked glycosylation via mannose"/>
    <property type="evidence" value="ECO:0007669"/>
    <property type="project" value="TreeGrafter"/>
</dbReference>
<dbReference type="VEuPathDB" id="FungiDB:PC9H_007369"/>
<dbReference type="PANTHER" id="PTHR12270:SF25">
    <property type="entry name" value="GLYCOSYLTRANSFERASE-LIKE PROTEIN LARGE"/>
    <property type="match status" value="1"/>
</dbReference>
<evidence type="ECO:0000256" key="1">
    <source>
        <dbReference type="ARBA" id="ARBA00004606"/>
    </source>
</evidence>
<evidence type="ECO:0000256" key="3">
    <source>
        <dbReference type="ARBA" id="ARBA00022968"/>
    </source>
</evidence>
<evidence type="ECO:0000313" key="8">
    <source>
        <dbReference type="Proteomes" id="UP000623687"/>
    </source>
</evidence>
<name>A0A8H7DRM0_PLEOS</name>
<gene>
    <name evidence="7" type="ORF">PC9H_007369</name>
</gene>
<dbReference type="SUPFAM" id="SSF53448">
    <property type="entry name" value="Nucleotide-diphospho-sugar transferases"/>
    <property type="match status" value="1"/>
</dbReference>